<evidence type="ECO:0000256" key="1">
    <source>
        <dbReference type="ARBA" id="ARBA00022679"/>
    </source>
</evidence>
<protein>
    <submittedName>
        <fullName evidence="2">Acetate CoA-transferase subunit alpha</fullName>
        <ecNumber evidence="2">2.8.3.8</ecNumber>
        <ecNumber evidence="3">2.8.3.9</ecNumber>
    </submittedName>
</protein>
<proteinExistence type="predicted"/>
<dbReference type="SMART" id="SM00882">
    <property type="entry name" value="CoA_trans"/>
    <property type="match status" value="1"/>
</dbReference>
<dbReference type="RefSeq" id="WP_036625554.1">
    <property type="nucleotide sequence ID" value="NZ_JAKOBR010000022.1"/>
</dbReference>
<evidence type="ECO:0000313" key="3">
    <source>
        <dbReference type="EMBL" id="MUG23127.1"/>
    </source>
</evidence>
<reference evidence="2 4" key="1">
    <citation type="submission" date="2014-04" db="EMBL/GenBank/DDBJ databases">
        <authorList>
            <person name="Bishop-Lilly K.A."/>
            <person name="Broomall S.M."/>
            <person name="Chain P.S."/>
            <person name="Chertkov O."/>
            <person name="Coyne S.R."/>
            <person name="Daligault H.E."/>
            <person name="Davenport K.W."/>
            <person name="Erkkila T."/>
            <person name="Frey K.G."/>
            <person name="Gibbons H.S."/>
            <person name="Gu W."/>
            <person name="Jaissle J."/>
            <person name="Johnson S.L."/>
            <person name="Koroleva G.I."/>
            <person name="Ladner J.T."/>
            <person name="Lo C.-C."/>
            <person name="Minogue T.D."/>
            <person name="Munk C."/>
            <person name="Palacios G.F."/>
            <person name="Redden C.L."/>
            <person name="Rosenzweig C.N."/>
            <person name="Scholz M.B."/>
            <person name="Teshima H."/>
            <person name="Xu Y."/>
        </authorList>
    </citation>
    <scope>NUCLEOTIDE SEQUENCE [LARGE SCALE GENOMIC DNA]</scope>
    <source>
        <strain evidence="2 4">8244</strain>
    </source>
</reference>
<dbReference type="NCBIfam" id="TIGR02429">
    <property type="entry name" value="pcaI_scoA_fam"/>
    <property type="match status" value="1"/>
</dbReference>
<dbReference type="InterPro" id="IPR004165">
    <property type="entry name" value="CoA_trans_fam_I"/>
</dbReference>
<dbReference type="EMBL" id="WNZZ01000007">
    <property type="protein sequence ID" value="MUG23127.1"/>
    <property type="molecule type" value="Genomic_DNA"/>
</dbReference>
<gene>
    <name evidence="2" type="primary">atoD</name>
    <name evidence="2" type="ORF">DJ90_111</name>
    <name evidence="3" type="ORF">GNQ08_11985</name>
</gene>
<dbReference type="GO" id="GO:0008775">
    <property type="term" value="F:acetate CoA-transferase activity"/>
    <property type="evidence" value="ECO:0007669"/>
    <property type="project" value="UniProtKB-EC"/>
</dbReference>
<dbReference type="STRING" id="44252.DJ90_111"/>
<name>A0A090Z6D5_PAEMA</name>
<dbReference type="InterPro" id="IPR037171">
    <property type="entry name" value="NagB/RpiA_transferase-like"/>
</dbReference>
<dbReference type="NCBIfam" id="NF007394">
    <property type="entry name" value="PRK09920.1"/>
    <property type="match status" value="1"/>
</dbReference>
<dbReference type="HOGENOM" id="CLU_019942_2_1_9"/>
<dbReference type="PATRIC" id="fig|44252.3.peg.4361"/>
<sequence length="221" mass="23469">MKDKVIRLDEALSFLRSGMTVMMGGFMGVGAPEGLVRAILDSELAELTLISSDTGTVDKGCGPLIVQRRVKRLVASHIGTNPETGRQMIAGELEVELTPQGTFAERIRAGGAGLGGVLTRTGLGTLVEEGKPKVAVDGREYLLETPLRADVALLKAYKADRAGNLVFRKSARNFNPIMALAADLVIAEAEQIVETGELDPDSIVTPGILVDKIVQCGGERE</sequence>
<dbReference type="SUPFAM" id="SSF100950">
    <property type="entry name" value="NagB/RpiA/CoA transferase-like"/>
    <property type="match status" value="1"/>
</dbReference>
<evidence type="ECO:0000313" key="4">
    <source>
        <dbReference type="Proteomes" id="UP000029278"/>
    </source>
</evidence>
<reference evidence="3 5" key="2">
    <citation type="submission" date="2019-11" db="EMBL/GenBank/DDBJ databases">
        <title>Draft genome sequences of five Paenibacillus species of dairy origin.</title>
        <authorList>
            <person name="Olajide A.M."/>
            <person name="Chen S."/>
            <person name="Lapointe G."/>
        </authorList>
    </citation>
    <scope>NUCLEOTIDE SEQUENCE [LARGE SCALE GENOMIC DNA]</scope>
    <source>
        <strain evidence="3 5">3CT49</strain>
    </source>
</reference>
<accession>A0A090Z6D5</accession>
<dbReference type="PANTHER" id="PTHR13707">
    <property type="entry name" value="KETOACID-COENZYME A TRANSFERASE"/>
    <property type="match status" value="1"/>
</dbReference>
<dbReference type="PANTHER" id="PTHR13707:SF60">
    <property type="entry name" value="ACETATE COA-TRANSFERASE SUBUNIT ALPHA"/>
    <property type="match status" value="1"/>
</dbReference>
<keyword evidence="4" id="KW-1185">Reference proteome</keyword>
<dbReference type="Proteomes" id="UP000029278">
    <property type="component" value="Unassembled WGS sequence"/>
</dbReference>
<evidence type="ECO:0000313" key="5">
    <source>
        <dbReference type="Proteomes" id="UP000442469"/>
    </source>
</evidence>
<dbReference type="EC" id="2.8.3.8" evidence="2"/>
<dbReference type="EC" id="2.8.3.9" evidence="3"/>
<comment type="caution">
    <text evidence="2">The sequence shown here is derived from an EMBL/GenBank/DDBJ whole genome shotgun (WGS) entry which is preliminary data.</text>
</comment>
<dbReference type="Pfam" id="PF01144">
    <property type="entry name" value="CoA_trans"/>
    <property type="match status" value="1"/>
</dbReference>
<organism evidence="2 4">
    <name type="scientific">Paenibacillus macerans</name>
    <name type="common">Bacillus macerans</name>
    <dbReference type="NCBI Taxonomy" id="44252"/>
    <lineage>
        <taxon>Bacteria</taxon>
        <taxon>Bacillati</taxon>
        <taxon>Bacillota</taxon>
        <taxon>Bacilli</taxon>
        <taxon>Bacillales</taxon>
        <taxon>Paenibacillaceae</taxon>
        <taxon>Paenibacillus</taxon>
    </lineage>
</organism>
<evidence type="ECO:0000313" key="2">
    <source>
        <dbReference type="EMBL" id="KFN05913.1"/>
    </source>
</evidence>
<dbReference type="GO" id="GO:0047371">
    <property type="term" value="F:butyrate-acetoacetate CoA-transferase activity"/>
    <property type="evidence" value="ECO:0007669"/>
    <property type="project" value="UniProtKB-EC"/>
</dbReference>
<dbReference type="Proteomes" id="UP000442469">
    <property type="component" value="Unassembled WGS sequence"/>
</dbReference>
<dbReference type="EMBL" id="JMQA01000038">
    <property type="protein sequence ID" value="KFN05913.1"/>
    <property type="molecule type" value="Genomic_DNA"/>
</dbReference>
<keyword evidence="1 2" id="KW-0808">Transferase</keyword>
<dbReference type="InterPro" id="IPR012792">
    <property type="entry name" value="3-oxoacid_CoA-transf_A"/>
</dbReference>
<dbReference type="GeneID" id="77009167"/>
<dbReference type="Gene3D" id="3.40.1080.10">
    <property type="entry name" value="Glutaconate Coenzyme A-transferase"/>
    <property type="match status" value="1"/>
</dbReference>
<dbReference type="AlphaFoldDB" id="A0A090Z6D5"/>
<dbReference type="OrthoDB" id="9777193at2"/>